<dbReference type="Pfam" id="PF01812">
    <property type="entry name" value="5-FTHF_cyc-lig"/>
    <property type="match status" value="1"/>
</dbReference>
<protein>
    <recommendedName>
        <fullName evidence="5">5-formyltetrahydrofolate cyclo-ligase</fullName>
        <ecNumber evidence="5">6.3.3.2</ecNumber>
    </recommendedName>
</protein>
<dbReference type="PIRSF" id="PIRSF006806">
    <property type="entry name" value="FTHF_cligase"/>
    <property type="match status" value="1"/>
</dbReference>
<dbReference type="EMBL" id="FNFO01000005">
    <property type="protein sequence ID" value="SDL35885.1"/>
    <property type="molecule type" value="Genomic_DNA"/>
</dbReference>
<evidence type="ECO:0000256" key="1">
    <source>
        <dbReference type="ARBA" id="ARBA00010638"/>
    </source>
</evidence>
<keyword evidence="5" id="KW-0460">Magnesium</keyword>
<evidence type="ECO:0000313" key="6">
    <source>
        <dbReference type="EMBL" id="SDL35885.1"/>
    </source>
</evidence>
<dbReference type="PANTHER" id="PTHR23407:SF1">
    <property type="entry name" value="5-FORMYLTETRAHYDROFOLATE CYCLO-LIGASE"/>
    <property type="match status" value="1"/>
</dbReference>
<organism evidence="6 7">
    <name type="scientific">Catalinimonas alkaloidigena</name>
    <dbReference type="NCBI Taxonomy" id="1075417"/>
    <lineage>
        <taxon>Bacteria</taxon>
        <taxon>Pseudomonadati</taxon>
        <taxon>Bacteroidota</taxon>
        <taxon>Cytophagia</taxon>
        <taxon>Cytophagales</taxon>
        <taxon>Catalimonadaceae</taxon>
        <taxon>Catalinimonas</taxon>
    </lineage>
</organism>
<evidence type="ECO:0000256" key="3">
    <source>
        <dbReference type="ARBA" id="ARBA00022840"/>
    </source>
</evidence>
<dbReference type="OrthoDB" id="9801938at2"/>
<keyword evidence="2 4" id="KW-0547">Nucleotide-binding</keyword>
<dbReference type="RefSeq" id="WP_089683459.1">
    <property type="nucleotide sequence ID" value="NZ_FNFO01000005.1"/>
</dbReference>
<evidence type="ECO:0000313" key="7">
    <source>
        <dbReference type="Proteomes" id="UP000198510"/>
    </source>
</evidence>
<feature type="binding site" evidence="4">
    <location>
        <position position="53"/>
    </location>
    <ligand>
        <name>substrate</name>
    </ligand>
</feature>
<gene>
    <name evidence="6" type="ORF">SAMN05421823_105291</name>
</gene>
<comment type="cofactor">
    <cofactor evidence="5">
        <name>Mg(2+)</name>
        <dbReference type="ChEBI" id="CHEBI:18420"/>
    </cofactor>
</comment>
<keyword evidence="5" id="KW-0479">Metal-binding</keyword>
<dbReference type="SUPFAM" id="SSF100950">
    <property type="entry name" value="NagB/RpiA/CoA transferase-like"/>
    <property type="match status" value="1"/>
</dbReference>
<dbReference type="GO" id="GO:0005524">
    <property type="term" value="F:ATP binding"/>
    <property type="evidence" value="ECO:0007669"/>
    <property type="project" value="UniProtKB-KW"/>
</dbReference>
<feature type="binding site" evidence="4">
    <location>
        <begin position="3"/>
        <end position="7"/>
    </location>
    <ligand>
        <name>ATP</name>
        <dbReference type="ChEBI" id="CHEBI:30616"/>
    </ligand>
</feature>
<dbReference type="AlphaFoldDB" id="A0A1G9JF54"/>
<dbReference type="GO" id="GO:0035999">
    <property type="term" value="P:tetrahydrofolate interconversion"/>
    <property type="evidence" value="ECO:0007669"/>
    <property type="project" value="TreeGrafter"/>
</dbReference>
<feature type="binding site" evidence="4">
    <location>
        <begin position="138"/>
        <end position="146"/>
    </location>
    <ligand>
        <name>ATP</name>
        <dbReference type="ChEBI" id="CHEBI:30616"/>
    </ligand>
</feature>
<comment type="similarity">
    <text evidence="1 5">Belongs to the 5-formyltetrahydrofolate cyclo-ligase family.</text>
</comment>
<dbReference type="InterPro" id="IPR024185">
    <property type="entry name" value="FTHF_cligase-like_sf"/>
</dbReference>
<dbReference type="PANTHER" id="PTHR23407">
    <property type="entry name" value="ATPASE INHIBITOR/5-FORMYLTETRAHYDROFOLATE CYCLO-LIGASE"/>
    <property type="match status" value="1"/>
</dbReference>
<dbReference type="InterPro" id="IPR002698">
    <property type="entry name" value="FTHF_cligase"/>
</dbReference>
<evidence type="ECO:0000256" key="4">
    <source>
        <dbReference type="PIRSR" id="PIRSR006806-1"/>
    </source>
</evidence>
<keyword evidence="6" id="KW-0436">Ligase</keyword>
<dbReference type="InterPro" id="IPR037171">
    <property type="entry name" value="NagB/RpiA_transferase-like"/>
</dbReference>
<name>A0A1G9JF54_9BACT</name>
<accession>A0A1G9JF54</accession>
<evidence type="ECO:0000256" key="5">
    <source>
        <dbReference type="RuleBase" id="RU361279"/>
    </source>
</evidence>
<sequence length="201" mass="23154">MLKREARAESLRMRETLKGPDVDKKSKTICQRFIDKFGPQLSQTRVLHVFLSMPIRKEVNTNYIIEAIEQDYANVQLVTSYITDFENSVMQTTRFKLSDELISNKWGVPEPIEVWPVDAKEIDLVLIPLLAFDKQGHRVGYGKAFYDRFLHHCRPDALRIGVSMFGPVDEIDDLHDTDIPLHYCVTPDKVYQFAPPATNGQ</sequence>
<dbReference type="GO" id="GO:0009396">
    <property type="term" value="P:folic acid-containing compound biosynthetic process"/>
    <property type="evidence" value="ECO:0007669"/>
    <property type="project" value="TreeGrafter"/>
</dbReference>
<evidence type="ECO:0000256" key="2">
    <source>
        <dbReference type="ARBA" id="ARBA00022741"/>
    </source>
</evidence>
<keyword evidence="7" id="KW-1185">Reference proteome</keyword>
<dbReference type="GO" id="GO:0046872">
    <property type="term" value="F:metal ion binding"/>
    <property type="evidence" value="ECO:0007669"/>
    <property type="project" value="UniProtKB-KW"/>
</dbReference>
<dbReference type="EC" id="6.3.3.2" evidence="5"/>
<dbReference type="STRING" id="1075417.SAMN05421823_105291"/>
<dbReference type="NCBIfam" id="TIGR02727">
    <property type="entry name" value="MTHFS_bact"/>
    <property type="match status" value="1"/>
</dbReference>
<feature type="binding site" evidence="4">
    <location>
        <position position="58"/>
    </location>
    <ligand>
        <name>substrate</name>
    </ligand>
</feature>
<keyword evidence="3 4" id="KW-0067">ATP-binding</keyword>
<reference evidence="6 7" key="1">
    <citation type="submission" date="2016-10" db="EMBL/GenBank/DDBJ databases">
        <authorList>
            <person name="de Groot N.N."/>
        </authorList>
    </citation>
    <scope>NUCLEOTIDE SEQUENCE [LARGE SCALE GENOMIC DNA]</scope>
    <source>
        <strain evidence="6 7">DSM 25186</strain>
    </source>
</reference>
<dbReference type="Proteomes" id="UP000198510">
    <property type="component" value="Unassembled WGS sequence"/>
</dbReference>
<dbReference type="Gene3D" id="3.40.50.10420">
    <property type="entry name" value="NagB/RpiA/CoA transferase-like"/>
    <property type="match status" value="1"/>
</dbReference>
<dbReference type="GO" id="GO:0030272">
    <property type="term" value="F:5-formyltetrahydrofolate cyclo-ligase activity"/>
    <property type="evidence" value="ECO:0007669"/>
    <property type="project" value="UniProtKB-EC"/>
</dbReference>
<comment type="catalytic activity">
    <reaction evidence="5">
        <text>(6S)-5-formyl-5,6,7,8-tetrahydrofolate + ATP = (6R)-5,10-methenyltetrahydrofolate + ADP + phosphate</text>
        <dbReference type="Rhea" id="RHEA:10488"/>
        <dbReference type="ChEBI" id="CHEBI:30616"/>
        <dbReference type="ChEBI" id="CHEBI:43474"/>
        <dbReference type="ChEBI" id="CHEBI:57455"/>
        <dbReference type="ChEBI" id="CHEBI:57457"/>
        <dbReference type="ChEBI" id="CHEBI:456216"/>
        <dbReference type="EC" id="6.3.3.2"/>
    </reaction>
</comment>
<proteinExistence type="inferred from homology"/>